<comment type="caution">
    <text evidence="1">The sequence shown here is derived from an EMBL/GenBank/DDBJ whole genome shotgun (WGS) entry which is preliminary data.</text>
</comment>
<evidence type="ECO:0008006" key="3">
    <source>
        <dbReference type="Google" id="ProtNLM"/>
    </source>
</evidence>
<reference evidence="2" key="1">
    <citation type="submission" date="2015-07" db="EMBL/GenBank/DDBJ databases">
        <title>The genome of Habropoda laboriosa.</title>
        <authorList>
            <person name="Pan H."/>
            <person name="Kapheim K."/>
        </authorList>
    </citation>
    <scope>NUCLEOTIDE SEQUENCE [LARGE SCALE GENOMIC DNA]</scope>
</reference>
<accession>A0A0L7QJ81</accession>
<proteinExistence type="predicted"/>
<feature type="non-terminal residue" evidence="1">
    <location>
        <position position="1"/>
    </location>
</feature>
<dbReference type="AlphaFoldDB" id="A0A0L7QJ81"/>
<keyword evidence="2" id="KW-1185">Reference proteome</keyword>
<protein>
    <recommendedName>
        <fullName evidence="3">Peptidase A2 domain-containing protein</fullName>
    </recommendedName>
</protein>
<gene>
    <name evidence="1" type="ORF">WH47_11680</name>
</gene>
<sequence length="131" mass="14287">LMIDTGSEPNLVKRSALKPHLVIETADALAISGITEGQVETYGSVDIQVHDREVQFQVVPDNFPISTDGILGSQFCNNEVDILYSQDCIVWNSIRIPFGAVNFAITKSTSCIPKTVSFGIASEFLSLTRQP</sequence>
<evidence type="ECO:0000313" key="1">
    <source>
        <dbReference type="EMBL" id="KOC58625.1"/>
    </source>
</evidence>
<evidence type="ECO:0000313" key="2">
    <source>
        <dbReference type="Proteomes" id="UP000053825"/>
    </source>
</evidence>
<dbReference type="EMBL" id="LHQN01021184">
    <property type="protein sequence ID" value="KOC58625.1"/>
    <property type="molecule type" value="Genomic_DNA"/>
</dbReference>
<organism evidence="1 2">
    <name type="scientific">Habropoda laboriosa</name>
    <dbReference type="NCBI Taxonomy" id="597456"/>
    <lineage>
        <taxon>Eukaryota</taxon>
        <taxon>Metazoa</taxon>
        <taxon>Ecdysozoa</taxon>
        <taxon>Arthropoda</taxon>
        <taxon>Hexapoda</taxon>
        <taxon>Insecta</taxon>
        <taxon>Pterygota</taxon>
        <taxon>Neoptera</taxon>
        <taxon>Endopterygota</taxon>
        <taxon>Hymenoptera</taxon>
        <taxon>Apocrita</taxon>
        <taxon>Aculeata</taxon>
        <taxon>Apoidea</taxon>
        <taxon>Anthophila</taxon>
        <taxon>Apidae</taxon>
        <taxon>Habropoda</taxon>
    </lineage>
</organism>
<name>A0A0L7QJ81_9HYME</name>
<dbReference type="Proteomes" id="UP000053825">
    <property type="component" value="Unassembled WGS sequence"/>
</dbReference>